<organism evidence="2">
    <name type="scientific">Arundo donax</name>
    <name type="common">Giant reed</name>
    <name type="synonym">Donax arundinaceus</name>
    <dbReference type="NCBI Taxonomy" id="35708"/>
    <lineage>
        <taxon>Eukaryota</taxon>
        <taxon>Viridiplantae</taxon>
        <taxon>Streptophyta</taxon>
        <taxon>Embryophyta</taxon>
        <taxon>Tracheophyta</taxon>
        <taxon>Spermatophyta</taxon>
        <taxon>Magnoliopsida</taxon>
        <taxon>Liliopsida</taxon>
        <taxon>Poales</taxon>
        <taxon>Poaceae</taxon>
        <taxon>PACMAD clade</taxon>
        <taxon>Arundinoideae</taxon>
        <taxon>Arundineae</taxon>
        <taxon>Arundo</taxon>
    </lineage>
</organism>
<accession>A0A0A9ARN7</accession>
<feature type="region of interest" description="Disordered" evidence="1">
    <location>
        <begin position="50"/>
        <end position="71"/>
    </location>
</feature>
<reference evidence="2" key="1">
    <citation type="submission" date="2014-09" db="EMBL/GenBank/DDBJ databases">
        <authorList>
            <person name="Magalhaes I.L.F."/>
            <person name="Oliveira U."/>
            <person name="Santos F.R."/>
            <person name="Vidigal T.H.D.A."/>
            <person name="Brescovit A.D."/>
            <person name="Santos A.J."/>
        </authorList>
    </citation>
    <scope>NUCLEOTIDE SEQUENCE</scope>
    <source>
        <tissue evidence="2">Shoot tissue taken approximately 20 cm above the soil surface</tissue>
    </source>
</reference>
<dbReference type="EMBL" id="GBRH01248153">
    <property type="protein sequence ID" value="JAD49742.1"/>
    <property type="molecule type" value="Transcribed_RNA"/>
</dbReference>
<evidence type="ECO:0000313" key="2">
    <source>
        <dbReference type="EMBL" id="JAD49742.1"/>
    </source>
</evidence>
<protein>
    <submittedName>
        <fullName evidence="2">Uncharacterized protein</fullName>
    </submittedName>
</protein>
<name>A0A0A9ARN7_ARUDO</name>
<proteinExistence type="predicted"/>
<dbReference type="AlphaFoldDB" id="A0A0A9ARN7"/>
<reference evidence="2" key="2">
    <citation type="journal article" date="2015" name="Data Brief">
        <title>Shoot transcriptome of the giant reed, Arundo donax.</title>
        <authorList>
            <person name="Barrero R.A."/>
            <person name="Guerrero F.D."/>
            <person name="Moolhuijzen P."/>
            <person name="Goolsby J.A."/>
            <person name="Tidwell J."/>
            <person name="Bellgard S.E."/>
            <person name="Bellgard M.I."/>
        </authorList>
    </citation>
    <scope>NUCLEOTIDE SEQUENCE</scope>
    <source>
        <tissue evidence="2">Shoot tissue taken approximately 20 cm above the soil surface</tissue>
    </source>
</reference>
<evidence type="ECO:0000256" key="1">
    <source>
        <dbReference type="SAM" id="MobiDB-lite"/>
    </source>
</evidence>
<sequence length="71" mass="7706">MQHDVICKPSSVAVSNTRPIFLLLFISSTLARSLIRHMTASPHAAYRGSIMRTRGMSSPAGEVPGVAGRRR</sequence>